<name>A0ABX3IID1_9BACT</name>
<dbReference type="RefSeq" id="WP_075666194.1">
    <property type="nucleotide sequence ID" value="NZ_LBFC01000021.1"/>
</dbReference>
<accession>A0ABX3IID1</accession>
<sequence length="189" mass="22235">MRTFVALDITDEVKKVSEEVISKLKRMGFKASWVSSENLHLTLFFLGDIDKEKVELLSEKLHKRLAGFPSFSFNVTEFGFFRFKHLPRVFFLKVEQNKILQTLYLEMRSEMKKMRISFDDKGNFVPHVTLGRLKYSPENWEELVKDIDIPKMIVPVDKVTIYSSTLTPTGPIYKWLYRVKFEGGLDRNE</sequence>
<dbReference type="HAMAP" id="MF_01940">
    <property type="entry name" value="RNA_CPDase"/>
    <property type="match status" value="1"/>
</dbReference>
<proteinExistence type="inferred from homology"/>
<comment type="similarity">
    <text evidence="2">Belongs to the 2H phosphoesterase superfamily. ThpR family.</text>
</comment>
<evidence type="ECO:0000313" key="5">
    <source>
        <dbReference type="Proteomes" id="UP000242616"/>
    </source>
</evidence>
<dbReference type="NCBIfam" id="TIGR02258">
    <property type="entry name" value="2_5_ligase"/>
    <property type="match status" value="1"/>
</dbReference>
<dbReference type="Gene3D" id="3.90.1140.10">
    <property type="entry name" value="Cyclic phosphodiesterase"/>
    <property type="match status" value="1"/>
</dbReference>
<feature type="short sequence motif" description="HXTX 1" evidence="2">
    <location>
        <begin position="40"/>
        <end position="43"/>
    </location>
</feature>
<protein>
    <recommendedName>
        <fullName evidence="2">RNA 2',3'-cyclic phosphodiesterase</fullName>
        <shortName evidence="2">RNA 2',3'-CPDase</shortName>
        <ecNumber evidence="2">3.1.4.58</ecNumber>
    </recommendedName>
</protein>
<comment type="catalytic activity">
    <reaction evidence="2">
        <text>a 3'-end 2',3'-cyclophospho-ribonucleotide-RNA + H2O = a 3'-end 2'-phospho-ribonucleotide-RNA + H(+)</text>
        <dbReference type="Rhea" id="RHEA:11828"/>
        <dbReference type="Rhea" id="RHEA-COMP:10464"/>
        <dbReference type="Rhea" id="RHEA-COMP:17353"/>
        <dbReference type="ChEBI" id="CHEBI:15377"/>
        <dbReference type="ChEBI" id="CHEBI:15378"/>
        <dbReference type="ChEBI" id="CHEBI:83064"/>
        <dbReference type="ChEBI" id="CHEBI:173113"/>
        <dbReference type="EC" id="3.1.4.58"/>
    </reaction>
</comment>
<reference evidence="4 5" key="1">
    <citation type="submission" date="2015-06" db="EMBL/GenBank/DDBJ databases">
        <title>Genome sequencing of Thermotogales isolates from hydrothermal vents.</title>
        <authorList>
            <person name="Haverkamp T.H."/>
            <person name="Kublanov I.V."/>
            <person name="Nesbo C.L."/>
        </authorList>
    </citation>
    <scope>NUCLEOTIDE SEQUENCE [LARGE SCALE GENOMIC DNA]</scope>
    <source>
        <strain evidence="5">ik275mar</strain>
    </source>
</reference>
<feature type="active site" description="Proton donor" evidence="2">
    <location>
        <position position="40"/>
    </location>
</feature>
<dbReference type="PANTHER" id="PTHR35561">
    <property type="entry name" value="RNA 2',3'-CYCLIC PHOSPHODIESTERASE"/>
    <property type="match status" value="1"/>
</dbReference>
<evidence type="ECO:0000256" key="1">
    <source>
        <dbReference type="ARBA" id="ARBA00022801"/>
    </source>
</evidence>
<dbReference type="InterPro" id="IPR014051">
    <property type="entry name" value="Phosphoesterase_HXTX"/>
</dbReference>
<comment type="function">
    <text evidence="2">Hydrolyzes RNA 2',3'-cyclic phosphodiester to an RNA 2'-phosphomonoester.</text>
</comment>
<evidence type="ECO:0000256" key="2">
    <source>
        <dbReference type="HAMAP-Rule" id="MF_01940"/>
    </source>
</evidence>
<gene>
    <name evidence="4" type="ORF">XJ44_06555</name>
</gene>
<dbReference type="SUPFAM" id="SSF55144">
    <property type="entry name" value="LigT-like"/>
    <property type="match status" value="1"/>
</dbReference>
<keyword evidence="5" id="KW-1185">Reference proteome</keyword>
<evidence type="ECO:0000259" key="3">
    <source>
        <dbReference type="Pfam" id="PF02834"/>
    </source>
</evidence>
<keyword evidence="1 2" id="KW-0378">Hydrolase</keyword>
<feature type="domain" description="Phosphoesterase HXTX" evidence="3">
    <location>
        <begin position="11"/>
        <end position="89"/>
    </location>
</feature>
<dbReference type="Pfam" id="PF02834">
    <property type="entry name" value="LigT_PEase"/>
    <property type="match status" value="2"/>
</dbReference>
<dbReference type="EMBL" id="LBFC01000021">
    <property type="protein sequence ID" value="ONN26949.1"/>
    <property type="molecule type" value="Genomic_DNA"/>
</dbReference>
<dbReference type="Proteomes" id="UP000242616">
    <property type="component" value="Unassembled WGS sequence"/>
</dbReference>
<comment type="caution">
    <text evidence="4">The sequence shown here is derived from an EMBL/GenBank/DDBJ whole genome shotgun (WGS) entry which is preliminary data.</text>
</comment>
<feature type="short sequence motif" description="HXTX 2" evidence="2">
    <location>
        <begin position="127"/>
        <end position="130"/>
    </location>
</feature>
<dbReference type="InterPro" id="IPR009097">
    <property type="entry name" value="Cyclic_Pdiesterase"/>
</dbReference>
<evidence type="ECO:0000313" key="4">
    <source>
        <dbReference type="EMBL" id="ONN26949.1"/>
    </source>
</evidence>
<dbReference type="PANTHER" id="PTHR35561:SF1">
    <property type="entry name" value="RNA 2',3'-CYCLIC PHOSPHODIESTERASE"/>
    <property type="match status" value="1"/>
</dbReference>
<feature type="active site" description="Proton acceptor" evidence="2">
    <location>
        <position position="127"/>
    </location>
</feature>
<feature type="domain" description="Phosphoesterase HXTX" evidence="3">
    <location>
        <begin position="99"/>
        <end position="173"/>
    </location>
</feature>
<dbReference type="EC" id="3.1.4.58" evidence="2"/>
<dbReference type="InterPro" id="IPR004175">
    <property type="entry name" value="RNA_CPDase"/>
</dbReference>
<organism evidence="4 5">
    <name type="scientific">Thermosipho affectus</name>
    <dbReference type="NCBI Taxonomy" id="660294"/>
    <lineage>
        <taxon>Bacteria</taxon>
        <taxon>Thermotogati</taxon>
        <taxon>Thermotogota</taxon>
        <taxon>Thermotogae</taxon>
        <taxon>Thermotogales</taxon>
        <taxon>Fervidobacteriaceae</taxon>
        <taxon>Thermosipho</taxon>
    </lineage>
</organism>